<feature type="region of interest" description="Disordered" evidence="1">
    <location>
        <begin position="301"/>
        <end position="617"/>
    </location>
</feature>
<sequence length="647" mass="69624">MARQRAVPSMQRDAASSTQQQPETRQALKEKTNTTRSRGTTYDFDENIEELVKDVRPRRGQAKRNNAPELKDDFVMTGGLGLADAEPARTTAALASATGDELQQSDSAPIANAPRNRRPPRTMKKVVKTAASSQILLDLRKRMAAAGEPVATSKPSEKPGSESDALSRRRPTLQQSPHPTQPSRPVAFSSPTLPSAKRNEGHGARSSLAPPNSALRLDPAPAFETSILALKNFKRRPRQPSMLQMVQQRTASARPSAVHIPAEDDTAAYDVEGIEDDDDEFAPEAEGTPLHLRLAKTISGAGVEGGSEGQQAPLASGAAKKRKSMEADLPVTTADESSHKRQRRRGGKPSSGDGERLSTTLPAEIQVINSSPSSASLSDLPLPEHLAASNPEDVVPSTERELRRAQRNGPSDHEQEILSATMAEPASSSPLPDARARTERDIMADPLTQPSPPRERGAAKQRAKTRPTTTATLQSLLPKLRKPLASRRGPSEYDVDSDSEDGEDGAEVRANGHGGRGRGRRQIKSNNTATSTRKKPATASTKTSLRPLANPATKAQPRSTKKANKTYGRTAATTSDKENDAEGHASSVDNDGEADGDGADTSVSMEEAGQSRELAEARRKFAEIDAWDMEFESMSVEEGRSSSQNWR</sequence>
<feature type="compositionally biased region" description="Polar residues" evidence="1">
    <location>
        <begin position="244"/>
        <end position="253"/>
    </location>
</feature>
<feature type="compositionally biased region" description="Basic and acidic residues" evidence="1">
    <location>
        <begin position="398"/>
        <end position="416"/>
    </location>
</feature>
<feature type="compositionally biased region" description="Low complexity" evidence="1">
    <location>
        <begin position="370"/>
        <end position="383"/>
    </location>
</feature>
<gene>
    <name evidence="2" type="ORF">BDY17DRAFT_293353</name>
</gene>
<feature type="compositionally biased region" description="Acidic residues" evidence="1">
    <location>
        <begin position="493"/>
        <end position="505"/>
    </location>
</feature>
<name>A0A6A6PZ77_9PEZI</name>
<dbReference type="EMBL" id="MU001633">
    <property type="protein sequence ID" value="KAF2485312.1"/>
    <property type="molecule type" value="Genomic_DNA"/>
</dbReference>
<dbReference type="OrthoDB" id="5423493at2759"/>
<dbReference type="RefSeq" id="XP_033591881.1">
    <property type="nucleotide sequence ID" value="XM_033732970.1"/>
</dbReference>
<feature type="region of interest" description="Disordered" evidence="1">
    <location>
        <begin position="146"/>
        <end position="217"/>
    </location>
</feature>
<dbReference type="Proteomes" id="UP000799767">
    <property type="component" value="Unassembled WGS sequence"/>
</dbReference>
<feature type="compositionally biased region" description="Basic and acidic residues" evidence="1">
    <location>
        <begin position="155"/>
        <end position="167"/>
    </location>
</feature>
<reference evidence="2" key="1">
    <citation type="journal article" date="2020" name="Stud. Mycol.">
        <title>101 Dothideomycetes genomes: a test case for predicting lifestyles and emergence of pathogens.</title>
        <authorList>
            <person name="Haridas S."/>
            <person name="Albert R."/>
            <person name="Binder M."/>
            <person name="Bloem J."/>
            <person name="Labutti K."/>
            <person name="Salamov A."/>
            <person name="Andreopoulos B."/>
            <person name="Baker S."/>
            <person name="Barry K."/>
            <person name="Bills G."/>
            <person name="Bluhm B."/>
            <person name="Cannon C."/>
            <person name="Castanera R."/>
            <person name="Culley D."/>
            <person name="Daum C."/>
            <person name="Ezra D."/>
            <person name="Gonzalez J."/>
            <person name="Henrissat B."/>
            <person name="Kuo A."/>
            <person name="Liang C."/>
            <person name="Lipzen A."/>
            <person name="Lutzoni F."/>
            <person name="Magnuson J."/>
            <person name="Mondo S."/>
            <person name="Nolan M."/>
            <person name="Ohm R."/>
            <person name="Pangilinan J."/>
            <person name="Park H.-J."/>
            <person name="Ramirez L."/>
            <person name="Alfaro M."/>
            <person name="Sun H."/>
            <person name="Tritt A."/>
            <person name="Yoshinaga Y."/>
            <person name="Zwiers L.-H."/>
            <person name="Turgeon B."/>
            <person name="Goodwin S."/>
            <person name="Spatafora J."/>
            <person name="Crous P."/>
            <person name="Grigoriev I."/>
        </authorList>
    </citation>
    <scope>NUCLEOTIDE SEQUENCE</scope>
    <source>
        <strain evidence="2">CBS 113389</strain>
    </source>
</reference>
<organism evidence="2 3">
    <name type="scientific">Neohortaea acidophila</name>
    <dbReference type="NCBI Taxonomy" id="245834"/>
    <lineage>
        <taxon>Eukaryota</taxon>
        <taxon>Fungi</taxon>
        <taxon>Dikarya</taxon>
        <taxon>Ascomycota</taxon>
        <taxon>Pezizomycotina</taxon>
        <taxon>Dothideomycetes</taxon>
        <taxon>Dothideomycetidae</taxon>
        <taxon>Mycosphaerellales</taxon>
        <taxon>Teratosphaeriaceae</taxon>
        <taxon>Neohortaea</taxon>
    </lineage>
</organism>
<feature type="region of interest" description="Disordered" evidence="1">
    <location>
        <begin position="1"/>
        <end position="44"/>
    </location>
</feature>
<feature type="region of interest" description="Disordered" evidence="1">
    <location>
        <begin position="91"/>
        <end position="132"/>
    </location>
</feature>
<protein>
    <submittedName>
        <fullName evidence="2">Uncharacterized protein</fullName>
    </submittedName>
</protein>
<feature type="region of interest" description="Disordered" evidence="1">
    <location>
        <begin position="53"/>
        <end position="72"/>
    </location>
</feature>
<feature type="compositionally biased region" description="Polar residues" evidence="1">
    <location>
        <begin position="172"/>
        <end position="193"/>
    </location>
</feature>
<dbReference type="AlphaFoldDB" id="A0A6A6PZ77"/>
<feature type="region of interest" description="Disordered" evidence="1">
    <location>
        <begin position="244"/>
        <end position="264"/>
    </location>
</feature>
<evidence type="ECO:0000313" key="3">
    <source>
        <dbReference type="Proteomes" id="UP000799767"/>
    </source>
</evidence>
<evidence type="ECO:0000256" key="1">
    <source>
        <dbReference type="SAM" id="MobiDB-lite"/>
    </source>
</evidence>
<feature type="compositionally biased region" description="Polar residues" evidence="1">
    <location>
        <begin position="466"/>
        <end position="475"/>
    </location>
</feature>
<proteinExistence type="predicted"/>
<feature type="compositionally biased region" description="Polar residues" evidence="1">
    <location>
        <begin position="14"/>
        <end position="24"/>
    </location>
</feature>
<keyword evidence="3" id="KW-1185">Reference proteome</keyword>
<accession>A0A6A6PZ77</accession>
<evidence type="ECO:0000313" key="2">
    <source>
        <dbReference type="EMBL" id="KAF2485312.1"/>
    </source>
</evidence>
<feature type="compositionally biased region" description="Basic residues" evidence="1">
    <location>
        <begin position="115"/>
        <end position="127"/>
    </location>
</feature>
<feature type="compositionally biased region" description="Basic and acidic residues" evidence="1">
    <location>
        <begin position="434"/>
        <end position="443"/>
    </location>
</feature>
<dbReference type="GeneID" id="54473972"/>